<dbReference type="SUPFAM" id="SSF51182">
    <property type="entry name" value="RmlC-like cupins"/>
    <property type="match status" value="1"/>
</dbReference>
<dbReference type="PROSITE" id="PS01124">
    <property type="entry name" value="HTH_ARAC_FAMILY_2"/>
    <property type="match status" value="1"/>
</dbReference>
<keyword evidence="7" id="KW-1185">Reference proteome</keyword>
<dbReference type="PANTHER" id="PTHR11019:SF190">
    <property type="entry name" value="ARAC-FAMILY REGULATORY PROTEIN"/>
    <property type="match status" value="1"/>
</dbReference>
<dbReference type="InterPro" id="IPR011051">
    <property type="entry name" value="RmlC_Cupin_sf"/>
</dbReference>
<evidence type="ECO:0000256" key="1">
    <source>
        <dbReference type="ARBA" id="ARBA00023015"/>
    </source>
</evidence>
<evidence type="ECO:0000313" key="6">
    <source>
        <dbReference type="EMBL" id="MEK8027023.1"/>
    </source>
</evidence>
<dbReference type="InterPro" id="IPR014710">
    <property type="entry name" value="RmlC-like_jellyroll"/>
</dbReference>
<dbReference type="Gene3D" id="1.10.10.60">
    <property type="entry name" value="Homeodomain-like"/>
    <property type="match status" value="1"/>
</dbReference>
<dbReference type="InterPro" id="IPR009057">
    <property type="entry name" value="Homeodomain-like_sf"/>
</dbReference>
<dbReference type="EMBL" id="JBBUTF010000012">
    <property type="protein sequence ID" value="MEK8027023.1"/>
    <property type="molecule type" value="Genomic_DNA"/>
</dbReference>
<dbReference type="Proteomes" id="UP001368500">
    <property type="component" value="Unassembled WGS sequence"/>
</dbReference>
<comment type="caution">
    <text evidence="6">The sequence shown here is derived from an EMBL/GenBank/DDBJ whole genome shotgun (WGS) entry which is preliminary data.</text>
</comment>
<evidence type="ECO:0000256" key="2">
    <source>
        <dbReference type="ARBA" id="ARBA00023125"/>
    </source>
</evidence>
<name>A0ABU9BAV2_9BURK</name>
<gene>
    <name evidence="6" type="ORF">AACH11_13725</name>
</gene>
<organism evidence="6 7">
    <name type="scientific">Pseudaquabacterium rugosum</name>
    <dbReference type="NCBI Taxonomy" id="2984194"/>
    <lineage>
        <taxon>Bacteria</taxon>
        <taxon>Pseudomonadati</taxon>
        <taxon>Pseudomonadota</taxon>
        <taxon>Betaproteobacteria</taxon>
        <taxon>Burkholderiales</taxon>
        <taxon>Sphaerotilaceae</taxon>
        <taxon>Pseudaquabacterium</taxon>
    </lineage>
</organism>
<dbReference type="Pfam" id="PF02311">
    <property type="entry name" value="AraC_binding"/>
    <property type="match status" value="1"/>
</dbReference>
<dbReference type="InterPro" id="IPR018060">
    <property type="entry name" value="HTH_AraC"/>
</dbReference>
<dbReference type="SMART" id="SM00342">
    <property type="entry name" value="HTH_ARAC"/>
    <property type="match status" value="1"/>
</dbReference>
<keyword evidence="4" id="KW-0804">Transcription</keyword>
<reference evidence="6 7" key="1">
    <citation type="submission" date="2024-04" db="EMBL/GenBank/DDBJ databases">
        <title>Novel species of the genus Ideonella isolated from streams.</title>
        <authorList>
            <person name="Lu H."/>
        </authorList>
    </citation>
    <scope>NUCLEOTIDE SEQUENCE [LARGE SCALE GENOMIC DNA]</scope>
    <source>
        <strain evidence="6 7">BYS139W</strain>
    </source>
</reference>
<evidence type="ECO:0000313" key="7">
    <source>
        <dbReference type="Proteomes" id="UP001368500"/>
    </source>
</evidence>
<evidence type="ECO:0000256" key="3">
    <source>
        <dbReference type="ARBA" id="ARBA00023159"/>
    </source>
</evidence>
<dbReference type="Pfam" id="PF12833">
    <property type="entry name" value="HTH_18"/>
    <property type="match status" value="1"/>
</dbReference>
<evidence type="ECO:0000259" key="5">
    <source>
        <dbReference type="PROSITE" id="PS01124"/>
    </source>
</evidence>
<keyword evidence="1" id="KW-0805">Transcription regulation</keyword>
<dbReference type="RefSeq" id="WP_341374806.1">
    <property type="nucleotide sequence ID" value="NZ_JBBUTF010000012.1"/>
</dbReference>
<dbReference type="CDD" id="cd06124">
    <property type="entry name" value="cupin_NimR-like_N"/>
    <property type="match status" value="1"/>
</dbReference>
<dbReference type="PROSITE" id="PS00041">
    <property type="entry name" value="HTH_ARAC_FAMILY_1"/>
    <property type="match status" value="1"/>
</dbReference>
<sequence length="264" mass="28608">MSVRQTARHLRAAPFVDALPAPLAFRAEALEPDTLYPLHRHDWGEFIYAYSGVIEVQMADRHLMAPPLSGLWLPGGVAHTGLNRMACVHSSFYVARELCGGLPSQACAVAVSALARALLDHLRALGGHLPREDAHGRALQVLLDEVRAAPVVGSYLPGSEDPLLAPVLRALEADPADRRGVAELARLVHASERTLLRRAQQELGMPLAEWRQRLRIVRALPALRSGGKVQAVALELGYASASSFITAFRRHMGVTPQTWRAGGG</sequence>
<dbReference type="PRINTS" id="PR00032">
    <property type="entry name" value="HTHARAC"/>
</dbReference>
<feature type="domain" description="HTH araC/xylS-type" evidence="5">
    <location>
        <begin position="165"/>
        <end position="262"/>
    </location>
</feature>
<evidence type="ECO:0000256" key="4">
    <source>
        <dbReference type="ARBA" id="ARBA00023163"/>
    </source>
</evidence>
<dbReference type="Gene3D" id="2.60.120.10">
    <property type="entry name" value="Jelly Rolls"/>
    <property type="match status" value="1"/>
</dbReference>
<keyword evidence="3" id="KW-0010">Activator</keyword>
<dbReference type="SUPFAM" id="SSF46689">
    <property type="entry name" value="Homeodomain-like"/>
    <property type="match status" value="1"/>
</dbReference>
<dbReference type="InterPro" id="IPR003313">
    <property type="entry name" value="AraC-bd"/>
</dbReference>
<dbReference type="InterPro" id="IPR018062">
    <property type="entry name" value="HTH_AraC-typ_CS"/>
</dbReference>
<keyword evidence="2" id="KW-0238">DNA-binding</keyword>
<proteinExistence type="predicted"/>
<protein>
    <submittedName>
        <fullName evidence="6">Helix-turn-helix transcriptional regulator</fullName>
    </submittedName>
</protein>
<dbReference type="PANTHER" id="PTHR11019">
    <property type="entry name" value="HTH-TYPE TRANSCRIPTIONAL REGULATOR NIMR"/>
    <property type="match status" value="1"/>
</dbReference>
<accession>A0ABU9BAV2</accession>
<dbReference type="InterPro" id="IPR020449">
    <property type="entry name" value="Tscrpt_reg_AraC-type_HTH"/>
</dbReference>